<dbReference type="HOGENOM" id="CLU_2583395_0_0_11"/>
<keyword evidence="2" id="KW-1185">Reference proteome</keyword>
<name>B0RCW0_CLASE</name>
<reference evidence="1 2" key="1">
    <citation type="journal article" date="2008" name="J. Bacteriol.">
        <title>Genome of the actinomycete plant pathogen Clavibacter michiganensis subsp. sepedonicus suggests recent niche adaptation.</title>
        <authorList>
            <person name="Bentley S.D."/>
            <person name="Corton C."/>
            <person name="Brown S.E."/>
            <person name="Barron A."/>
            <person name="Clark L."/>
            <person name="Doggett J."/>
            <person name="Harris B."/>
            <person name="Ormond D."/>
            <person name="Quail M.A."/>
            <person name="May G."/>
            <person name="Francis D."/>
            <person name="Knudson D."/>
            <person name="Parkhill J."/>
            <person name="Ishimaru C.A."/>
        </authorList>
    </citation>
    <scope>NUCLEOTIDE SEQUENCE [LARGE SCALE GENOMIC DNA]</scope>
    <source>
        <strain evidence="2">ATCC 33113 / DSM 20744 / JCM 9667 / LMG 2889 / ICMP 2535 / C-1</strain>
    </source>
</reference>
<organism evidence="1 2">
    <name type="scientific">Clavibacter sepedonicus</name>
    <name type="common">Clavibacter michiganensis subsp. sepedonicus</name>
    <dbReference type="NCBI Taxonomy" id="31964"/>
    <lineage>
        <taxon>Bacteria</taxon>
        <taxon>Bacillati</taxon>
        <taxon>Actinomycetota</taxon>
        <taxon>Actinomycetes</taxon>
        <taxon>Micrococcales</taxon>
        <taxon>Microbacteriaceae</taxon>
        <taxon>Clavibacter</taxon>
    </lineage>
</organism>
<dbReference type="Proteomes" id="UP000001318">
    <property type="component" value="Chromosome"/>
</dbReference>
<evidence type="ECO:0000313" key="2">
    <source>
        <dbReference type="Proteomes" id="UP000001318"/>
    </source>
</evidence>
<accession>B0RCW0</accession>
<sequence>MRAKKLIETTFTVRKRTKRMGVSMNKRTLFSGSAITAALALAVIPMTSAQAIESSDKAREVTFTSKVQAYASANPADGEG</sequence>
<protein>
    <submittedName>
        <fullName evidence="1">Membrane protein</fullName>
    </submittedName>
</protein>
<dbReference type="AlphaFoldDB" id="B0RCW0"/>
<proteinExistence type="predicted"/>
<dbReference type="EMBL" id="AM849034">
    <property type="protein sequence ID" value="CAQ03051.1"/>
    <property type="molecule type" value="Genomic_DNA"/>
</dbReference>
<evidence type="ECO:0000313" key="1">
    <source>
        <dbReference type="EMBL" id="CAQ03051.1"/>
    </source>
</evidence>
<gene>
    <name evidence="1" type="ordered locus">CMS2980</name>
</gene>
<dbReference type="STRING" id="31964.CMS2980"/>
<dbReference type="KEGG" id="cms:CMS2980"/>